<evidence type="ECO:0000256" key="1">
    <source>
        <dbReference type="SAM" id="Phobius"/>
    </source>
</evidence>
<feature type="transmembrane region" description="Helical" evidence="1">
    <location>
        <begin position="30"/>
        <end position="47"/>
    </location>
</feature>
<accession>A0A940WZM0</accession>
<dbReference type="Proteomes" id="UP000678228">
    <property type="component" value="Unassembled WGS sequence"/>
</dbReference>
<keyword evidence="1" id="KW-0472">Membrane</keyword>
<sequence>MYNLLIVLGIIVCIWQFFLAKKGQVKTSLFIAILYSVIVVLMILGGLATLKFFVIVAAIILWALSIWAFTTKK</sequence>
<comment type="caution">
    <text evidence="2">The sequence shown here is derived from an EMBL/GenBank/DDBJ whole genome shotgun (WGS) entry which is preliminary data.</text>
</comment>
<keyword evidence="1" id="KW-0812">Transmembrane</keyword>
<dbReference type="RefSeq" id="WP_210597484.1">
    <property type="nucleotide sequence ID" value="NZ_JAGKSQ010000004.1"/>
</dbReference>
<proteinExistence type="predicted"/>
<evidence type="ECO:0000313" key="2">
    <source>
        <dbReference type="EMBL" id="MBP3951795.1"/>
    </source>
</evidence>
<keyword evidence="3" id="KW-1185">Reference proteome</keyword>
<evidence type="ECO:0000313" key="3">
    <source>
        <dbReference type="Proteomes" id="UP000678228"/>
    </source>
</evidence>
<dbReference type="AlphaFoldDB" id="A0A940WZM0"/>
<organism evidence="2 3">
    <name type="scientific">Halalkalibacter suaedae</name>
    <dbReference type="NCBI Taxonomy" id="2822140"/>
    <lineage>
        <taxon>Bacteria</taxon>
        <taxon>Bacillati</taxon>
        <taxon>Bacillota</taxon>
        <taxon>Bacilli</taxon>
        <taxon>Bacillales</taxon>
        <taxon>Bacillaceae</taxon>
        <taxon>Halalkalibacter</taxon>
    </lineage>
</organism>
<keyword evidence="1" id="KW-1133">Transmembrane helix</keyword>
<dbReference type="EMBL" id="JAGKSQ010000004">
    <property type="protein sequence ID" value="MBP3951795.1"/>
    <property type="molecule type" value="Genomic_DNA"/>
</dbReference>
<protein>
    <submittedName>
        <fullName evidence="2">Uncharacterized protein</fullName>
    </submittedName>
</protein>
<reference evidence="2" key="1">
    <citation type="submission" date="2021-03" db="EMBL/GenBank/DDBJ databases">
        <title>Bacillus suaedae sp. nov., isolated from Suaeda aralocaspica.</title>
        <authorList>
            <person name="Lei R.F.R."/>
        </authorList>
    </citation>
    <scope>NUCLEOTIDE SEQUENCE</scope>
    <source>
        <strain evidence="2">YZJH907-2</strain>
    </source>
</reference>
<name>A0A940WZM0_9BACI</name>
<feature type="transmembrane region" description="Helical" evidence="1">
    <location>
        <begin position="52"/>
        <end position="70"/>
    </location>
</feature>
<gene>
    <name evidence="2" type="ORF">J7W16_11680</name>
</gene>